<evidence type="ECO:0000256" key="1">
    <source>
        <dbReference type="SAM" id="SignalP"/>
    </source>
</evidence>
<dbReference type="Proteomes" id="UP000184510">
    <property type="component" value="Unassembled WGS sequence"/>
</dbReference>
<dbReference type="Pfam" id="PF13385">
    <property type="entry name" value="Laminin_G_3"/>
    <property type="match status" value="1"/>
</dbReference>
<feature type="signal peptide" evidence="1">
    <location>
        <begin position="1"/>
        <end position="22"/>
    </location>
</feature>
<keyword evidence="1" id="KW-0732">Signal</keyword>
<dbReference type="EMBL" id="FQYR01000005">
    <property type="protein sequence ID" value="SHK12782.1"/>
    <property type="molecule type" value="Genomic_DNA"/>
</dbReference>
<proteinExistence type="predicted"/>
<evidence type="ECO:0000313" key="4">
    <source>
        <dbReference type="Proteomes" id="UP000184510"/>
    </source>
</evidence>
<name>A0A1M6PXZ8_9BACT</name>
<dbReference type="Gene3D" id="2.60.120.200">
    <property type="match status" value="1"/>
</dbReference>
<organism evidence="3 4">
    <name type="scientific">Rubritalea squalenifaciens DSM 18772</name>
    <dbReference type="NCBI Taxonomy" id="1123071"/>
    <lineage>
        <taxon>Bacteria</taxon>
        <taxon>Pseudomonadati</taxon>
        <taxon>Verrucomicrobiota</taxon>
        <taxon>Verrucomicrobiia</taxon>
        <taxon>Verrucomicrobiales</taxon>
        <taxon>Rubritaleaceae</taxon>
        <taxon>Rubritalea</taxon>
    </lineage>
</organism>
<feature type="domain" description="Ice-binding protein C-terminal" evidence="2">
    <location>
        <begin position="272"/>
        <end position="294"/>
    </location>
</feature>
<dbReference type="InterPro" id="IPR013424">
    <property type="entry name" value="Ice-binding_C"/>
</dbReference>
<dbReference type="Pfam" id="PF07589">
    <property type="entry name" value="PEP-CTERM"/>
    <property type="match status" value="1"/>
</dbReference>
<keyword evidence="4" id="KW-1185">Reference proteome</keyword>
<evidence type="ECO:0000259" key="2">
    <source>
        <dbReference type="Pfam" id="PF07589"/>
    </source>
</evidence>
<dbReference type="InParanoid" id="A0A1M6PXZ8"/>
<accession>A0A1M6PXZ8</accession>
<dbReference type="RefSeq" id="WP_143184901.1">
    <property type="nucleotide sequence ID" value="NZ_FQYR01000005.1"/>
</dbReference>
<evidence type="ECO:0000313" key="3">
    <source>
        <dbReference type="EMBL" id="SHK12782.1"/>
    </source>
</evidence>
<dbReference type="OrthoDB" id="102721at2"/>
<dbReference type="SUPFAM" id="SSF49899">
    <property type="entry name" value="Concanavalin A-like lectins/glucanases"/>
    <property type="match status" value="1"/>
</dbReference>
<sequence>MKQKHTWLAAILTLGIVSAADAAITSGLVAYYDFEESGTAGLANKAPSASSYNGTWVSGSFDSGSGPGFTGDSSFDPGDGVSDRSTLLAGNALNIVDATNDFMSVSLGTAQLGKTMTISMWTYLAPGASNGSARFHAFETGDSGVYDLSIGTAGNYSTTGRDDYSVYIGDNNFVGSYTGFAEGEWDHHVLVITESGDDIFGEYYLNGSSQGVTLDTGAAASFDFSTLHFGDSRSGSGERDWDGMIDEVAIYDRAITSDEVNELYNLGLTGQAIPEPSAMALLCLAGLGVMCQRRR</sequence>
<gene>
    <name evidence="3" type="ORF">SAMN02745181_3337</name>
</gene>
<feature type="chain" id="PRO_5012816413" evidence="1">
    <location>
        <begin position="23"/>
        <end position="295"/>
    </location>
</feature>
<reference evidence="3 4" key="1">
    <citation type="submission" date="2016-11" db="EMBL/GenBank/DDBJ databases">
        <authorList>
            <person name="Jaros S."/>
            <person name="Januszkiewicz K."/>
            <person name="Wedrychowicz H."/>
        </authorList>
    </citation>
    <scope>NUCLEOTIDE SEQUENCE [LARGE SCALE GENOMIC DNA]</scope>
    <source>
        <strain evidence="3 4">DSM 18772</strain>
    </source>
</reference>
<dbReference type="STRING" id="1123071.SAMN02745181_3337"/>
<dbReference type="InterPro" id="IPR013320">
    <property type="entry name" value="ConA-like_dom_sf"/>
</dbReference>
<dbReference type="AlphaFoldDB" id="A0A1M6PXZ8"/>
<protein>
    <submittedName>
        <fullName evidence="3">PEP-CTERM protein-sorting domain-containing protein</fullName>
    </submittedName>
</protein>